<dbReference type="InterPro" id="IPR008972">
    <property type="entry name" value="Cupredoxin"/>
</dbReference>
<dbReference type="OMA" id="DHESREP"/>
<dbReference type="AlphaFoldDB" id="A0A200QNV2"/>
<dbReference type="InParanoid" id="A0A200QNV2"/>
<dbReference type="PROSITE" id="PS51485">
    <property type="entry name" value="PHYTOCYANIN"/>
    <property type="match status" value="1"/>
</dbReference>
<dbReference type="PANTHER" id="PTHR33021">
    <property type="entry name" value="BLUE COPPER PROTEIN"/>
    <property type="match status" value="1"/>
</dbReference>
<dbReference type="Proteomes" id="UP000195402">
    <property type="component" value="Unassembled WGS sequence"/>
</dbReference>
<name>A0A200QNV2_MACCD</name>
<comment type="caution">
    <text evidence="2">The sequence shown here is derived from an EMBL/GenBank/DDBJ whole genome shotgun (WGS) entry which is preliminary data.</text>
</comment>
<dbReference type="SUPFAM" id="SSF49503">
    <property type="entry name" value="Cupredoxins"/>
    <property type="match status" value="1"/>
</dbReference>
<dbReference type="GO" id="GO:0009055">
    <property type="term" value="F:electron transfer activity"/>
    <property type="evidence" value="ECO:0007669"/>
    <property type="project" value="InterPro"/>
</dbReference>
<dbReference type="Gene3D" id="2.60.40.420">
    <property type="entry name" value="Cupredoxins - blue copper proteins"/>
    <property type="match status" value="1"/>
</dbReference>
<evidence type="ECO:0000313" key="3">
    <source>
        <dbReference type="Proteomes" id="UP000195402"/>
    </source>
</evidence>
<dbReference type="GO" id="GO:0005886">
    <property type="term" value="C:plasma membrane"/>
    <property type="evidence" value="ECO:0007669"/>
    <property type="project" value="TreeGrafter"/>
</dbReference>
<evidence type="ECO:0000313" key="2">
    <source>
        <dbReference type="EMBL" id="OVA12117.1"/>
    </source>
</evidence>
<gene>
    <name evidence="2" type="ORF">BVC80_1771g48</name>
</gene>
<feature type="domain" description="Phytocyanin" evidence="1">
    <location>
        <begin position="1"/>
        <end position="96"/>
    </location>
</feature>
<keyword evidence="3" id="KW-1185">Reference proteome</keyword>
<accession>A0A200QNV2</accession>
<protein>
    <submittedName>
        <fullName evidence="2">Plastocyanin-like</fullName>
    </submittedName>
</protein>
<organism evidence="2 3">
    <name type="scientific">Macleaya cordata</name>
    <name type="common">Five-seeded plume-poppy</name>
    <name type="synonym">Bocconia cordata</name>
    <dbReference type="NCBI Taxonomy" id="56857"/>
    <lineage>
        <taxon>Eukaryota</taxon>
        <taxon>Viridiplantae</taxon>
        <taxon>Streptophyta</taxon>
        <taxon>Embryophyta</taxon>
        <taxon>Tracheophyta</taxon>
        <taxon>Spermatophyta</taxon>
        <taxon>Magnoliopsida</taxon>
        <taxon>Ranunculales</taxon>
        <taxon>Papaveraceae</taxon>
        <taxon>Papaveroideae</taxon>
        <taxon>Macleaya</taxon>
    </lineage>
</organism>
<dbReference type="OrthoDB" id="687943at2759"/>
<dbReference type="STRING" id="56857.A0A200QNV2"/>
<dbReference type="PANTHER" id="PTHR33021:SF171">
    <property type="entry name" value="BLUE COPPER-BINDING PROTEIN-LIKE"/>
    <property type="match status" value="1"/>
</dbReference>
<sequence>MSKNWDHESREPMETRNNYPTNYDYYLTVFNYEGGLHNILRVNATAYDNCVKEPNLGAFGNGNDTITLAEVGRFWYICGVVDHCKNGQKLSVEVLP</sequence>
<reference evidence="2 3" key="1">
    <citation type="journal article" date="2017" name="Mol. Plant">
        <title>The Genome of Medicinal Plant Macleaya cordata Provides New Insights into Benzylisoquinoline Alkaloids Metabolism.</title>
        <authorList>
            <person name="Liu X."/>
            <person name="Liu Y."/>
            <person name="Huang P."/>
            <person name="Ma Y."/>
            <person name="Qing Z."/>
            <person name="Tang Q."/>
            <person name="Cao H."/>
            <person name="Cheng P."/>
            <person name="Zheng Y."/>
            <person name="Yuan Z."/>
            <person name="Zhou Y."/>
            <person name="Liu J."/>
            <person name="Tang Z."/>
            <person name="Zhuo Y."/>
            <person name="Zhang Y."/>
            <person name="Yu L."/>
            <person name="Huang J."/>
            <person name="Yang P."/>
            <person name="Peng Q."/>
            <person name="Zhang J."/>
            <person name="Jiang W."/>
            <person name="Zhang Z."/>
            <person name="Lin K."/>
            <person name="Ro D.K."/>
            <person name="Chen X."/>
            <person name="Xiong X."/>
            <person name="Shang Y."/>
            <person name="Huang S."/>
            <person name="Zeng J."/>
        </authorList>
    </citation>
    <scope>NUCLEOTIDE SEQUENCE [LARGE SCALE GENOMIC DNA]</scope>
    <source>
        <strain evidence="3">cv. BLH2017</strain>
        <tissue evidence="2">Root</tissue>
    </source>
</reference>
<dbReference type="Pfam" id="PF02298">
    <property type="entry name" value="Cu_bind_like"/>
    <property type="match status" value="1"/>
</dbReference>
<proteinExistence type="predicted"/>
<evidence type="ECO:0000259" key="1">
    <source>
        <dbReference type="PROSITE" id="PS51485"/>
    </source>
</evidence>
<dbReference type="InterPro" id="IPR003245">
    <property type="entry name" value="Phytocyanin_dom"/>
</dbReference>
<dbReference type="EMBL" id="MVGT01001418">
    <property type="protein sequence ID" value="OVA12117.1"/>
    <property type="molecule type" value="Genomic_DNA"/>
</dbReference>
<dbReference type="InterPro" id="IPR039391">
    <property type="entry name" value="Phytocyanin-like"/>
</dbReference>